<organism evidence="1 2">
    <name type="scientific">Candidatus Colimorpha enterica</name>
    <dbReference type="NCBI Taxonomy" id="3083063"/>
    <lineage>
        <taxon>Bacteria</taxon>
        <taxon>Pseudomonadati</taxon>
        <taxon>Bacteroidota</taxon>
        <taxon>Bacteroidia</taxon>
        <taxon>Bacteroidales</taxon>
        <taxon>Candidatus Colimorpha</taxon>
    </lineage>
</organism>
<proteinExistence type="predicted"/>
<dbReference type="Pfam" id="PF02065">
    <property type="entry name" value="Melibiase"/>
    <property type="match status" value="1"/>
</dbReference>
<evidence type="ECO:0000313" key="1">
    <source>
        <dbReference type="EMBL" id="CDC70315.1"/>
    </source>
</evidence>
<comment type="caution">
    <text evidence="1">The sequence shown here is derived from an EMBL/GenBank/DDBJ whole genome shotgun (WGS) entry which is preliminary data.</text>
</comment>
<accession>R6TDJ9</accession>
<dbReference type="AlphaFoldDB" id="R6TDJ9"/>
<dbReference type="Proteomes" id="UP000017938">
    <property type="component" value="Unassembled WGS sequence"/>
</dbReference>
<dbReference type="InterPro" id="IPR013785">
    <property type="entry name" value="Aldolase_TIM"/>
</dbReference>
<evidence type="ECO:0000313" key="2">
    <source>
        <dbReference type="Proteomes" id="UP000017938"/>
    </source>
</evidence>
<protein>
    <submittedName>
        <fullName evidence="1">Glycoside hydrolase clan GH-D</fullName>
    </submittedName>
</protein>
<dbReference type="STRING" id="1263015.BN580_00703"/>
<name>R6TDJ9_9BACT</name>
<dbReference type="EMBL" id="CBFW010000027">
    <property type="protein sequence ID" value="CDC70315.1"/>
    <property type="molecule type" value="Genomic_DNA"/>
</dbReference>
<keyword evidence="1" id="KW-0378">Hydrolase</keyword>
<dbReference type="InterPro" id="IPR017853">
    <property type="entry name" value="GH"/>
</dbReference>
<dbReference type="GO" id="GO:0016787">
    <property type="term" value="F:hydrolase activity"/>
    <property type="evidence" value="ECO:0007669"/>
    <property type="project" value="UniProtKB-KW"/>
</dbReference>
<gene>
    <name evidence="1" type="ORF">BN580_00703</name>
</gene>
<sequence length="710" mass="80252">MTDIACKTADNTIAFSIKDEGLFLNSLICDDVEFLLDGGVPLPDSYLLHGEKKAFSWKYSSSERNASGFSVLFCDTCVSCAYRINVRCRSDINGPAEISAVLTNGSGEPLRVFLRELILVECSFPSAPVAWSFPKESGVAEGVVWHNEPQTFFKGTGIYRDIMTENNSVLIETTTLQDFNAGGKVPMVYLDAENCGMFVAFEWSSSRIIVNGLSGNKVRVSLDFHENFNTVISAGGDLIIPPIYFGGYKGDIEDGSNLFKRWFFLEKTPRSVRENENEPLTQIDYQLYAATAKKLGIQSIKWDYGWWTDRPTTEAMHEGSWHLRNPEYINNIRREFKAKTLRDYGNAMSQLNMNWTLYALLHDCRSDDGLESDDRLTSVGPDSHPEWFSNRKIGGVCPVADLGNEECAAYIKRKLFALFTSSRAKTWRSDFEPIACCSDKKNRHDADGNDVQYWCSRGFYDIVDYLIESIPGFRYESCSSGGSMKDFATMHRASVINNDDSADWMSLRTTFYDSSYCFPPAQLQSPVNPDTFCPDCEKYYAGKGDKDMGMRSVIMSAVMLGSWCNRVDGETLHHGLEAYYAKYLRLHNEVIKPLMRHGNLYHTLPRPDHIHWDGMQYGCDFIPESGVGGVLFLFKPTDQNEPAIHVTIRGLNPSYIYCADYLERKNQSYSATGEELMKNGLTCLIPEATGSEIVLFRVEGKSSEEERYFF</sequence>
<reference evidence="1" key="1">
    <citation type="submission" date="2012-11" db="EMBL/GenBank/DDBJ databases">
        <title>Dependencies among metagenomic species, viruses, plasmids and units of genetic variation.</title>
        <authorList>
            <person name="Nielsen H.B."/>
            <person name="Almeida M."/>
            <person name="Juncker A.S."/>
            <person name="Rasmussen S."/>
            <person name="Li J."/>
            <person name="Sunagawa S."/>
            <person name="Plichta D."/>
            <person name="Gautier L."/>
            <person name="Le Chatelier E."/>
            <person name="Peletier E."/>
            <person name="Bonde I."/>
            <person name="Nielsen T."/>
            <person name="Manichanh C."/>
            <person name="Arumugam M."/>
            <person name="Batto J."/>
            <person name="Santos M.B.Q.D."/>
            <person name="Blom N."/>
            <person name="Borruel N."/>
            <person name="Burgdorf K.S."/>
            <person name="Boumezbeur F."/>
            <person name="Casellas F."/>
            <person name="Dore J."/>
            <person name="Guarner F."/>
            <person name="Hansen T."/>
            <person name="Hildebrand F."/>
            <person name="Kaas R.S."/>
            <person name="Kennedy S."/>
            <person name="Kristiansen K."/>
            <person name="Kultima J.R."/>
            <person name="Leonard P."/>
            <person name="Levenez F."/>
            <person name="Lund O."/>
            <person name="Moumen B."/>
            <person name="Le Paslier D."/>
            <person name="Pons N."/>
            <person name="Pedersen O."/>
            <person name="Prifti E."/>
            <person name="Qin J."/>
            <person name="Raes J."/>
            <person name="Tap J."/>
            <person name="Tims S."/>
            <person name="Ussery D.W."/>
            <person name="Yamada T."/>
            <person name="MetaHit consortium"/>
            <person name="Renault P."/>
            <person name="Sicheritz-Ponten T."/>
            <person name="Bork P."/>
            <person name="Wang J."/>
            <person name="Brunak S."/>
            <person name="Ehrlich S.D."/>
        </authorList>
    </citation>
    <scope>NUCLEOTIDE SEQUENCE [LARGE SCALE GENOMIC DNA]</scope>
</reference>
<dbReference type="Gene3D" id="3.20.20.70">
    <property type="entry name" value="Aldolase class I"/>
    <property type="match status" value="1"/>
</dbReference>
<dbReference type="SUPFAM" id="SSF51445">
    <property type="entry name" value="(Trans)glycosidases"/>
    <property type="match status" value="1"/>
</dbReference>